<evidence type="ECO:0000256" key="8">
    <source>
        <dbReference type="ARBA" id="ARBA00022975"/>
    </source>
</evidence>
<dbReference type="InterPro" id="IPR029062">
    <property type="entry name" value="Class_I_gatase-like"/>
</dbReference>
<dbReference type="AlphaFoldDB" id="A0A7S1HRZ1"/>
<reference evidence="12" key="1">
    <citation type="submission" date="2021-01" db="EMBL/GenBank/DDBJ databases">
        <authorList>
            <person name="Corre E."/>
            <person name="Pelletier E."/>
            <person name="Niang G."/>
            <person name="Scheremetjew M."/>
            <person name="Finn R."/>
            <person name="Kale V."/>
            <person name="Holt S."/>
            <person name="Cochrane G."/>
            <person name="Meng A."/>
            <person name="Brown T."/>
            <person name="Cohen L."/>
        </authorList>
    </citation>
    <scope>NUCLEOTIDE SEQUENCE</scope>
    <source>
        <strain evidence="12">NIES-381</strain>
    </source>
</reference>
<keyword evidence="4" id="KW-0436">Ligase</keyword>
<accession>A0A7S1HRZ1</accession>
<evidence type="ECO:0000256" key="4">
    <source>
        <dbReference type="ARBA" id="ARBA00022598"/>
    </source>
</evidence>
<proteinExistence type="inferred from homology"/>
<comment type="similarity">
    <text evidence="2">Belongs to the CTP synthase family.</text>
</comment>
<dbReference type="PROSITE" id="PS51273">
    <property type="entry name" value="GATASE_TYPE_1"/>
    <property type="match status" value="1"/>
</dbReference>
<dbReference type="GO" id="GO:0042802">
    <property type="term" value="F:identical protein binding"/>
    <property type="evidence" value="ECO:0007669"/>
    <property type="project" value="TreeGrafter"/>
</dbReference>
<dbReference type="Gene3D" id="3.40.50.880">
    <property type="match status" value="1"/>
</dbReference>
<evidence type="ECO:0000256" key="2">
    <source>
        <dbReference type="ARBA" id="ARBA00007533"/>
    </source>
</evidence>
<evidence type="ECO:0000256" key="6">
    <source>
        <dbReference type="ARBA" id="ARBA00022840"/>
    </source>
</evidence>
<evidence type="ECO:0000256" key="9">
    <source>
        <dbReference type="ARBA" id="ARBA00047781"/>
    </source>
</evidence>
<comment type="catalytic activity">
    <reaction evidence="9">
        <text>UTP + L-glutamine + ATP + H2O = CTP + L-glutamate + ADP + phosphate + 2 H(+)</text>
        <dbReference type="Rhea" id="RHEA:26426"/>
        <dbReference type="ChEBI" id="CHEBI:15377"/>
        <dbReference type="ChEBI" id="CHEBI:15378"/>
        <dbReference type="ChEBI" id="CHEBI:29985"/>
        <dbReference type="ChEBI" id="CHEBI:30616"/>
        <dbReference type="ChEBI" id="CHEBI:37563"/>
        <dbReference type="ChEBI" id="CHEBI:43474"/>
        <dbReference type="ChEBI" id="CHEBI:46398"/>
        <dbReference type="ChEBI" id="CHEBI:58359"/>
        <dbReference type="ChEBI" id="CHEBI:456216"/>
        <dbReference type="EC" id="6.3.4.2"/>
    </reaction>
</comment>
<dbReference type="Pfam" id="PF00117">
    <property type="entry name" value="GATase"/>
    <property type="match status" value="1"/>
</dbReference>
<dbReference type="PANTHER" id="PTHR11550:SF0">
    <property type="entry name" value="CTP SYNTHASE-RELATED"/>
    <property type="match status" value="1"/>
</dbReference>
<organism evidence="12">
    <name type="scientific">Eutreptiella gymnastica</name>
    <dbReference type="NCBI Taxonomy" id="73025"/>
    <lineage>
        <taxon>Eukaryota</taxon>
        <taxon>Discoba</taxon>
        <taxon>Euglenozoa</taxon>
        <taxon>Euglenida</taxon>
        <taxon>Spirocuta</taxon>
        <taxon>Euglenophyceae</taxon>
        <taxon>Eutreptiales</taxon>
        <taxon>Eutreptiaceae</taxon>
        <taxon>Eutreptiella</taxon>
    </lineage>
</organism>
<feature type="domain" description="Glutamine amidotransferase" evidence="11">
    <location>
        <begin position="6"/>
        <end position="110"/>
    </location>
</feature>
<name>A0A7S1HRZ1_9EUGL</name>
<evidence type="ECO:0000256" key="10">
    <source>
        <dbReference type="SAM" id="MobiDB-lite"/>
    </source>
</evidence>
<evidence type="ECO:0000259" key="11">
    <source>
        <dbReference type="Pfam" id="PF00117"/>
    </source>
</evidence>
<keyword evidence="5" id="KW-0547">Nucleotide-binding</keyword>
<dbReference type="InterPro" id="IPR017926">
    <property type="entry name" value="GATASE"/>
</dbReference>
<comment type="pathway">
    <text evidence="1">Pyrimidine metabolism; CTP biosynthesis via de novo pathway; CTP from UDP: step 2/2.</text>
</comment>
<dbReference type="EMBL" id="HBGA01000805">
    <property type="protein sequence ID" value="CAD8989276.1"/>
    <property type="molecule type" value="Transcribed_RNA"/>
</dbReference>
<dbReference type="InterPro" id="IPR004468">
    <property type="entry name" value="CTP_synthase"/>
</dbReference>
<evidence type="ECO:0000313" key="12">
    <source>
        <dbReference type="EMBL" id="CAD8989276.1"/>
    </source>
</evidence>
<evidence type="ECO:0000256" key="1">
    <source>
        <dbReference type="ARBA" id="ARBA00005171"/>
    </source>
</evidence>
<protein>
    <recommendedName>
        <fullName evidence="3">CTP synthase (glutamine hydrolyzing)</fullName>
        <ecNumber evidence="3">6.3.4.2</ecNumber>
    </recommendedName>
</protein>
<dbReference type="GO" id="GO:0003883">
    <property type="term" value="F:CTP synthase activity"/>
    <property type="evidence" value="ECO:0007669"/>
    <property type="project" value="UniProtKB-EC"/>
</dbReference>
<dbReference type="SUPFAM" id="SSF52317">
    <property type="entry name" value="Class I glutamine amidotransferase-like"/>
    <property type="match status" value="1"/>
</dbReference>
<dbReference type="GO" id="GO:0019856">
    <property type="term" value="P:pyrimidine nucleobase biosynthetic process"/>
    <property type="evidence" value="ECO:0007669"/>
    <property type="project" value="TreeGrafter"/>
</dbReference>
<keyword evidence="8" id="KW-0665">Pyrimidine biosynthesis</keyword>
<keyword evidence="7" id="KW-0315">Glutamine amidotransferase</keyword>
<evidence type="ECO:0000256" key="7">
    <source>
        <dbReference type="ARBA" id="ARBA00022962"/>
    </source>
</evidence>
<evidence type="ECO:0000256" key="5">
    <source>
        <dbReference type="ARBA" id="ARBA00022741"/>
    </source>
</evidence>
<dbReference type="UniPathway" id="UPA00159">
    <property type="reaction ID" value="UER00277"/>
</dbReference>
<keyword evidence="6" id="KW-0067">ATP-binding</keyword>
<sequence length="174" mass="19353">MPEVSKEYMGATMVLGARNVFLQPGSTCSKLYGGLTEIVERQRHRYEVNETYIKQMEAAGLYFVGRDSTGERMEVIELGPEHGHPFFLGLQCHPEFKSRPGYPAPPFLGLLLAATHQLEQGLQECLNQGPINHYIPKARSPRTPRTPSPKVPDTTTLSFNQVNSASVCQNSPTH</sequence>
<dbReference type="GO" id="GO:0005524">
    <property type="term" value="F:ATP binding"/>
    <property type="evidence" value="ECO:0007669"/>
    <property type="project" value="UniProtKB-KW"/>
</dbReference>
<gene>
    <name evidence="12" type="ORF">EGYM00392_LOCUS317</name>
</gene>
<dbReference type="GO" id="GO:0044210">
    <property type="term" value="P:'de novo' CTP biosynthetic process"/>
    <property type="evidence" value="ECO:0007669"/>
    <property type="project" value="UniProtKB-UniPathway"/>
</dbReference>
<dbReference type="EC" id="6.3.4.2" evidence="3"/>
<evidence type="ECO:0000256" key="3">
    <source>
        <dbReference type="ARBA" id="ARBA00012291"/>
    </source>
</evidence>
<feature type="region of interest" description="Disordered" evidence="10">
    <location>
        <begin position="134"/>
        <end position="156"/>
    </location>
</feature>
<dbReference type="PANTHER" id="PTHR11550">
    <property type="entry name" value="CTP SYNTHASE"/>
    <property type="match status" value="1"/>
</dbReference>